<feature type="modified residue" description="4-aspartylphosphate" evidence="1">
    <location>
        <position position="57"/>
    </location>
</feature>
<dbReference type="PROSITE" id="PS50110">
    <property type="entry name" value="RESPONSE_REGULATORY"/>
    <property type="match status" value="1"/>
</dbReference>
<evidence type="ECO:0000313" key="4">
    <source>
        <dbReference type="EMBL" id="RDV11512.1"/>
    </source>
</evidence>
<dbReference type="EMBL" id="QRGR01000041">
    <property type="protein sequence ID" value="RDV11512.1"/>
    <property type="molecule type" value="Genomic_DNA"/>
</dbReference>
<feature type="domain" description="Response regulatory" evidence="2">
    <location>
        <begin position="6"/>
        <end position="118"/>
    </location>
</feature>
<dbReference type="SMART" id="SM00850">
    <property type="entry name" value="LytTR"/>
    <property type="match status" value="1"/>
</dbReference>
<dbReference type="InterPro" id="IPR001789">
    <property type="entry name" value="Sig_transdc_resp-reg_receiver"/>
</dbReference>
<dbReference type="GO" id="GO:0000156">
    <property type="term" value="F:phosphorelay response regulator activity"/>
    <property type="evidence" value="ECO:0007669"/>
    <property type="project" value="TreeGrafter"/>
</dbReference>
<dbReference type="InterPro" id="IPR011006">
    <property type="entry name" value="CheY-like_superfamily"/>
</dbReference>
<dbReference type="OrthoDB" id="1646880at2"/>
<dbReference type="SMART" id="SM00448">
    <property type="entry name" value="REC"/>
    <property type="match status" value="1"/>
</dbReference>
<evidence type="ECO:0000313" key="5">
    <source>
        <dbReference type="Proteomes" id="UP000256708"/>
    </source>
</evidence>
<dbReference type="GO" id="GO:0003677">
    <property type="term" value="F:DNA binding"/>
    <property type="evidence" value="ECO:0007669"/>
    <property type="project" value="UniProtKB-KW"/>
</dbReference>
<feature type="domain" description="HTH LytTR-type" evidence="3">
    <location>
        <begin position="145"/>
        <end position="207"/>
    </location>
</feature>
<keyword evidence="1" id="KW-0597">Phosphoprotein</keyword>
<dbReference type="SUPFAM" id="SSF52172">
    <property type="entry name" value="CheY-like"/>
    <property type="match status" value="1"/>
</dbReference>
<dbReference type="PANTHER" id="PTHR45526">
    <property type="entry name" value="TRANSCRIPTIONAL REGULATORY PROTEIN DPIA"/>
    <property type="match status" value="1"/>
</dbReference>
<name>A0A3D8L3F6_9BACT</name>
<keyword evidence="5" id="KW-1185">Reference proteome</keyword>
<dbReference type="RefSeq" id="WP_115568246.1">
    <property type="nucleotide sequence ID" value="NZ_QRGR01000041.1"/>
</dbReference>
<sequence>MSKPLSCLIVDDEPIAQDIIEKYIAKVPFLNLLDKCDNAIDALELIRELQPDLIFLDIKMPEMTGLELVRVISNYQLHVILTTAYPDYALEGFELEVAGYLLKPISFDRFLKAVNKVYEIASLQWKVNAAQVQETQERSNQPQFLWVKQDKKLIQINTEEIILVKGMKDYVQFFLPGEKVITHMTMAKIEDRLPSSQFLRVSRSYIVRKSAIKAIHGNTVETELKEEIIIGSTYREMIKKEILEWLK</sequence>
<accession>A0A3D8L3F6</accession>
<dbReference type="PROSITE" id="PS50930">
    <property type="entry name" value="HTH_LYTTR"/>
    <property type="match status" value="1"/>
</dbReference>
<organism evidence="4 5">
    <name type="scientific">Pontibacter diazotrophicus</name>
    <dbReference type="NCBI Taxonomy" id="1400979"/>
    <lineage>
        <taxon>Bacteria</taxon>
        <taxon>Pseudomonadati</taxon>
        <taxon>Bacteroidota</taxon>
        <taxon>Cytophagia</taxon>
        <taxon>Cytophagales</taxon>
        <taxon>Hymenobacteraceae</taxon>
        <taxon>Pontibacter</taxon>
    </lineage>
</organism>
<dbReference type="Proteomes" id="UP000256708">
    <property type="component" value="Unassembled WGS sequence"/>
</dbReference>
<dbReference type="Pfam" id="PF04397">
    <property type="entry name" value="LytTR"/>
    <property type="match status" value="1"/>
</dbReference>
<gene>
    <name evidence="4" type="ORF">DXT99_24585</name>
</gene>
<evidence type="ECO:0000256" key="1">
    <source>
        <dbReference type="PROSITE-ProRule" id="PRU00169"/>
    </source>
</evidence>
<dbReference type="InterPro" id="IPR007492">
    <property type="entry name" value="LytTR_DNA-bd_dom"/>
</dbReference>
<dbReference type="Gene3D" id="2.40.50.1020">
    <property type="entry name" value="LytTr DNA-binding domain"/>
    <property type="match status" value="1"/>
</dbReference>
<protein>
    <submittedName>
        <fullName evidence="4">DNA-binding response regulator</fullName>
    </submittedName>
</protein>
<dbReference type="Gene3D" id="3.40.50.2300">
    <property type="match status" value="1"/>
</dbReference>
<dbReference type="InterPro" id="IPR051271">
    <property type="entry name" value="2C-system_Tx_regulators"/>
</dbReference>
<evidence type="ECO:0000259" key="2">
    <source>
        <dbReference type="PROSITE" id="PS50110"/>
    </source>
</evidence>
<proteinExistence type="predicted"/>
<keyword evidence="4" id="KW-0238">DNA-binding</keyword>
<dbReference type="PANTHER" id="PTHR45526:SF1">
    <property type="entry name" value="TRANSCRIPTIONAL REGULATORY PROTEIN DCUR-RELATED"/>
    <property type="match status" value="1"/>
</dbReference>
<dbReference type="AlphaFoldDB" id="A0A3D8L3F6"/>
<comment type="caution">
    <text evidence="4">The sequence shown here is derived from an EMBL/GenBank/DDBJ whole genome shotgun (WGS) entry which is preliminary data.</text>
</comment>
<dbReference type="Pfam" id="PF00072">
    <property type="entry name" value="Response_reg"/>
    <property type="match status" value="1"/>
</dbReference>
<evidence type="ECO:0000259" key="3">
    <source>
        <dbReference type="PROSITE" id="PS50930"/>
    </source>
</evidence>
<reference evidence="5" key="1">
    <citation type="submission" date="2018-08" db="EMBL/GenBank/DDBJ databases">
        <authorList>
            <person name="Liu Z.-W."/>
            <person name="Du Z.-J."/>
        </authorList>
    </citation>
    <scope>NUCLEOTIDE SEQUENCE [LARGE SCALE GENOMIC DNA]</scope>
    <source>
        <strain evidence="5">H4X</strain>
    </source>
</reference>